<sequence length="264" mass="30417">MLGVRYRRKLQLPYFPSILFLGLSENTTRGGWMAEMNEIGRVDVVSIATVWVHVFAIPLSPTPDSMNQILTGYVTNNIRSSSSRTGIPEADIERQKELFKSLDEDGDDVVEKDLLLKKITSDVEDGKIKYLMLRQIRESKGDTVSLVNFAGALRYDSHLGQHLTIKKGPVLIEDGIIFKDWKTNWLVLKEDGIYLYHTESDSQSIQTDRCPYKIINHKYCKEIHSDARDPLSFFLKIENDGFIHFRTTSQVETDQWMCTFKYII</sequence>
<dbReference type="EMBL" id="MDYQ01000167">
    <property type="protein sequence ID" value="PRP79886.1"/>
    <property type="molecule type" value="Genomic_DNA"/>
</dbReference>
<dbReference type="SUPFAM" id="SSF50729">
    <property type="entry name" value="PH domain-like"/>
    <property type="match status" value="1"/>
</dbReference>
<feature type="domain" description="PH" evidence="1">
    <location>
        <begin position="163"/>
        <end position="264"/>
    </location>
</feature>
<gene>
    <name evidence="2" type="ORF">PROFUN_12375</name>
</gene>
<dbReference type="InterPro" id="IPR001849">
    <property type="entry name" value="PH_domain"/>
</dbReference>
<reference evidence="2 3" key="1">
    <citation type="journal article" date="2018" name="Genome Biol. Evol.">
        <title>Multiple Roots of Fruiting Body Formation in Amoebozoa.</title>
        <authorList>
            <person name="Hillmann F."/>
            <person name="Forbes G."/>
            <person name="Novohradska S."/>
            <person name="Ferling I."/>
            <person name="Riege K."/>
            <person name="Groth M."/>
            <person name="Westermann M."/>
            <person name="Marz M."/>
            <person name="Spaller T."/>
            <person name="Winckler T."/>
            <person name="Schaap P."/>
            <person name="Glockner G."/>
        </authorList>
    </citation>
    <scope>NUCLEOTIDE SEQUENCE [LARGE SCALE GENOMIC DNA]</scope>
    <source>
        <strain evidence="2 3">Jena</strain>
    </source>
</reference>
<comment type="caution">
    <text evidence="2">The sequence shown here is derived from an EMBL/GenBank/DDBJ whole genome shotgun (WGS) entry which is preliminary data.</text>
</comment>
<dbReference type="InParanoid" id="A0A2P6N7F3"/>
<name>A0A2P6N7F3_9EUKA</name>
<evidence type="ECO:0000259" key="1">
    <source>
        <dbReference type="PROSITE" id="PS50003"/>
    </source>
</evidence>
<proteinExistence type="predicted"/>
<dbReference type="Gene3D" id="2.30.29.30">
    <property type="entry name" value="Pleckstrin-homology domain (PH domain)/Phosphotyrosine-binding domain (PTB)"/>
    <property type="match status" value="1"/>
</dbReference>
<evidence type="ECO:0000313" key="3">
    <source>
        <dbReference type="Proteomes" id="UP000241769"/>
    </source>
</evidence>
<dbReference type="InterPro" id="IPR011993">
    <property type="entry name" value="PH-like_dom_sf"/>
</dbReference>
<dbReference type="CDD" id="cd00821">
    <property type="entry name" value="PH"/>
    <property type="match status" value="1"/>
</dbReference>
<evidence type="ECO:0000313" key="2">
    <source>
        <dbReference type="EMBL" id="PRP79886.1"/>
    </source>
</evidence>
<dbReference type="Proteomes" id="UP000241769">
    <property type="component" value="Unassembled WGS sequence"/>
</dbReference>
<dbReference type="Pfam" id="PF00169">
    <property type="entry name" value="PH"/>
    <property type="match status" value="1"/>
</dbReference>
<organism evidence="2 3">
    <name type="scientific">Planoprotostelium fungivorum</name>
    <dbReference type="NCBI Taxonomy" id="1890364"/>
    <lineage>
        <taxon>Eukaryota</taxon>
        <taxon>Amoebozoa</taxon>
        <taxon>Evosea</taxon>
        <taxon>Variosea</taxon>
        <taxon>Cavosteliida</taxon>
        <taxon>Cavosteliaceae</taxon>
        <taxon>Planoprotostelium</taxon>
    </lineage>
</organism>
<protein>
    <recommendedName>
        <fullName evidence="1">PH domain-containing protein</fullName>
    </recommendedName>
</protein>
<accession>A0A2P6N7F3</accession>
<dbReference type="AlphaFoldDB" id="A0A2P6N7F3"/>
<dbReference type="PROSITE" id="PS50003">
    <property type="entry name" value="PH_DOMAIN"/>
    <property type="match status" value="1"/>
</dbReference>
<keyword evidence="3" id="KW-1185">Reference proteome</keyword>